<evidence type="ECO:0000313" key="3">
    <source>
        <dbReference type="EMBL" id="MBB5514354.1"/>
    </source>
</evidence>
<comment type="similarity">
    <text evidence="1">Belongs to the PRORSD1 family.</text>
</comment>
<evidence type="ECO:0000313" key="4">
    <source>
        <dbReference type="Proteomes" id="UP000553766"/>
    </source>
</evidence>
<proteinExistence type="inferred from homology"/>
<dbReference type="GO" id="GO:0002161">
    <property type="term" value="F:aminoacyl-tRNA deacylase activity"/>
    <property type="evidence" value="ECO:0007669"/>
    <property type="project" value="InterPro"/>
</dbReference>
<comment type="caution">
    <text evidence="3">The sequence shown here is derived from an EMBL/GenBank/DDBJ whole genome shotgun (WGS) entry which is preliminary data.</text>
</comment>
<evidence type="ECO:0000259" key="2">
    <source>
        <dbReference type="Pfam" id="PF04073"/>
    </source>
</evidence>
<dbReference type="PANTHER" id="PTHR31423:SF3">
    <property type="entry name" value="PROLYL-TRNA SYNTHETASE ASSOCIATED DOMAIN-CONTAINING PROTEIN 1-RELATED"/>
    <property type="match status" value="1"/>
</dbReference>
<dbReference type="RefSeq" id="WP_184007838.1">
    <property type="nucleotide sequence ID" value="NZ_JACIJS010000001.1"/>
</dbReference>
<name>A0A840WVS4_9RHOB</name>
<dbReference type="EMBL" id="JACIJS010000001">
    <property type="protein sequence ID" value="MBB5514354.1"/>
    <property type="molecule type" value="Genomic_DNA"/>
</dbReference>
<keyword evidence="4" id="KW-1185">Reference proteome</keyword>
<dbReference type="PANTHER" id="PTHR31423">
    <property type="entry name" value="YBAK DOMAIN-CONTAINING PROTEIN"/>
    <property type="match status" value="1"/>
</dbReference>
<dbReference type="SUPFAM" id="SSF55826">
    <property type="entry name" value="YbaK/ProRS associated domain"/>
    <property type="match status" value="1"/>
</dbReference>
<dbReference type="FunFam" id="3.90.960.10:FF:000005">
    <property type="entry name" value="Putative prolyl-tRNA synthetase"/>
    <property type="match status" value="1"/>
</dbReference>
<dbReference type="InterPro" id="IPR040285">
    <property type="entry name" value="ProX/PRXD1"/>
</dbReference>
<dbReference type="Gene3D" id="3.90.960.10">
    <property type="entry name" value="YbaK/aminoacyl-tRNA synthetase-associated domain"/>
    <property type="match status" value="1"/>
</dbReference>
<feature type="domain" description="YbaK/aminoacyl-tRNA synthetase-associated" evidence="2">
    <location>
        <begin position="30"/>
        <end position="156"/>
    </location>
</feature>
<evidence type="ECO:0000256" key="1">
    <source>
        <dbReference type="ARBA" id="ARBA00010201"/>
    </source>
</evidence>
<gene>
    <name evidence="3" type="ORF">FHS89_000352</name>
</gene>
<dbReference type="Proteomes" id="UP000553766">
    <property type="component" value="Unassembled WGS sequence"/>
</dbReference>
<keyword evidence="3" id="KW-0378">Hydrolase</keyword>
<protein>
    <submittedName>
        <fullName evidence="3">Ala-tRNA(Pro) deacylase</fullName>
        <ecNumber evidence="3">3.1.1.-</ecNumber>
    </submittedName>
</protein>
<sequence length="181" mass="19945">MTDTPTPPAAEADILSFLADHDIGWTMHRHPPLFTVEDSQALRGDLPGAHCKNMFLKNKAGELVLVTCFEDRKIRIRDLEKVIGVKKLSFAKPDVLQEHLGVTPGAVTPLAAHHDRDRQAVRVILDAQMMQADILNCHPLHNAATVAISIADMRRFFTATGHAPQEVDFDALEEQARAVSG</sequence>
<dbReference type="AlphaFoldDB" id="A0A840WVS4"/>
<dbReference type="InterPro" id="IPR007214">
    <property type="entry name" value="YbaK/aa-tRNA-synth-assoc-dom"/>
</dbReference>
<dbReference type="CDD" id="cd04335">
    <property type="entry name" value="PrdX_deacylase"/>
    <property type="match status" value="1"/>
</dbReference>
<accession>A0A840WVS4</accession>
<dbReference type="Pfam" id="PF04073">
    <property type="entry name" value="tRNA_edit"/>
    <property type="match status" value="1"/>
</dbReference>
<reference evidence="3 4" key="1">
    <citation type="submission" date="2020-08" db="EMBL/GenBank/DDBJ databases">
        <title>Genomic Encyclopedia of Type Strains, Phase IV (KMG-IV): sequencing the most valuable type-strain genomes for metagenomic binning, comparative biology and taxonomic classification.</title>
        <authorList>
            <person name="Goeker M."/>
        </authorList>
    </citation>
    <scope>NUCLEOTIDE SEQUENCE [LARGE SCALE GENOMIC DNA]</scope>
    <source>
        <strain evidence="3 4">DSM 103377</strain>
    </source>
</reference>
<dbReference type="InterPro" id="IPR036754">
    <property type="entry name" value="YbaK/aa-tRNA-synt-asso_dom_sf"/>
</dbReference>
<organism evidence="3 4">
    <name type="scientific">Rubricella aquisinus</name>
    <dbReference type="NCBI Taxonomy" id="2028108"/>
    <lineage>
        <taxon>Bacteria</taxon>
        <taxon>Pseudomonadati</taxon>
        <taxon>Pseudomonadota</taxon>
        <taxon>Alphaproteobacteria</taxon>
        <taxon>Rhodobacterales</taxon>
        <taxon>Paracoccaceae</taxon>
        <taxon>Rubricella</taxon>
    </lineage>
</organism>
<dbReference type="EC" id="3.1.1.-" evidence="3"/>